<reference evidence="3 4" key="1">
    <citation type="submission" date="2021-01" db="EMBL/GenBank/DDBJ databases">
        <title>Sequencing the genomes of 1000 actinobacteria strains.</title>
        <authorList>
            <person name="Klenk H.-P."/>
        </authorList>
    </citation>
    <scope>NUCLEOTIDE SEQUENCE [LARGE SCALE GENOMIC DNA]</scope>
    <source>
        <strain evidence="3 4">DSM 18662</strain>
    </source>
</reference>
<dbReference type="Pfam" id="PF14340">
    <property type="entry name" value="DUF4395"/>
    <property type="match status" value="1"/>
</dbReference>
<keyword evidence="1" id="KW-0812">Transmembrane</keyword>
<dbReference type="EMBL" id="JAFBCF010000001">
    <property type="protein sequence ID" value="MBM7798657.1"/>
    <property type="molecule type" value="Genomic_DNA"/>
</dbReference>
<accession>A0ABS2RJB3</accession>
<evidence type="ECO:0000256" key="1">
    <source>
        <dbReference type="SAM" id="Phobius"/>
    </source>
</evidence>
<evidence type="ECO:0000313" key="4">
    <source>
        <dbReference type="Proteomes" id="UP000704762"/>
    </source>
</evidence>
<feature type="transmembrane region" description="Helical" evidence="1">
    <location>
        <begin position="43"/>
        <end position="64"/>
    </location>
</feature>
<dbReference type="Proteomes" id="UP000704762">
    <property type="component" value="Unassembled WGS sequence"/>
</dbReference>
<dbReference type="PIRSF" id="PIRSF030042">
    <property type="entry name" value="UCP030042"/>
    <property type="match status" value="1"/>
</dbReference>
<keyword evidence="1" id="KW-0472">Membrane</keyword>
<feature type="domain" description="DUF4395" evidence="2">
    <location>
        <begin position="11"/>
        <end position="140"/>
    </location>
</feature>
<comment type="caution">
    <text evidence="3">The sequence shown here is derived from an EMBL/GenBank/DDBJ whole genome shotgun (WGS) entry which is preliminary data.</text>
</comment>
<dbReference type="InterPro" id="IPR016942">
    <property type="entry name" value="UCP030042"/>
</dbReference>
<organism evidence="3 4">
    <name type="scientific">Microlunatus panaciterrae</name>
    <dbReference type="NCBI Taxonomy" id="400768"/>
    <lineage>
        <taxon>Bacteria</taxon>
        <taxon>Bacillati</taxon>
        <taxon>Actinomycetota</taxon>
        <taxon>Actinomycetes</taxon>
        <taxon>Propionibacteriales</taxon>
        <taxon>Propionibacteriaceae</taxon>
        <taxon>Microlunatus</taxon>
    </lineage>
</organism>
<feature type="transmembrane region" description="Helical" evidence="1">
    <location>
        <begin position="85"/>
        <end position="103"/>
    </location>
</feature>
<gene>
    <name evidence="3" type="ORF">JOE57_001578</name>
</gene>
<evidence type="ECO:0000259" key="2">
    <source>
        <dbReference type="Pfam" id="PF14340"/>
    </source>
</evidence>
<dbReference type="InterPro" id="IPR025508">
    <property type="entry name" value="DUF4395"/>
</dbReference>
<keyword evidence="1" id="KW-1133">Transmembrane helix</keyword>
<sequence length="146" mass="15129">MSSSGSPVPVVDPRGQRFAASVTSVVLAVVLVLQSPWLLALQAVVFALAVVLGPGRSPYGLVFAKLIRPRLGPPEHPEDARPPRFAQGVGLVFSLVGLVGYFSGLTLLGAVATGLALAAALLNAVIGFCLGCELYLLLKRLTPARS</sequence>
<dbReference type="RefSeq" id="WP_204917175.1">
    <property type="nucleotide sequence ID" value="NZ_BAAAQP010000002.1"/>
</dbReference>
<protein>
    <recommendedName>
        <fullName evidence="2">DUF4395 domain-containing protein</fullName>
    </recommendedName>
</protein>
<name>A0ABS2RJB3_9ACTN</name>
<evidence type="ECO:0000313" key="3">
    <source>
        <dbReference type="EMBL" id="MBM7798657.1"/>
    </source>
</evidence>
<keyword evidence="4" id="KW-1185">Reference proteome</keyword>
<proteinExistence type="predicted"/>
<feature type="transmembrane region" description="Helical" evidence="1">
    <location>
        <begin position="115"/>
        <end position="138"/>
    </location>
</feature>